<evidence type="ECO:0000256" key="4">
    <source>
        <dbReference type="ARBA" id="ARBA00022692"/>
    </source>
</evidence>
<keyword evidence="9 12" id="KW-0472">Membrane</keyword>
<evidence type="ECO:0000256" key="11">
    <source>
        <dbReference type="RuleBase" id="RU000461"/>
    </source>
</evidence>
<comment type="caution">
    <text evidence="13">The sequence shown here is derived from an EMBL/GenBank/DDBJ whole genome shotgun (WGS) entry which is preliminary data.</text>
</comment>
<accession>A0A9R1V1I7</accession>
<evidence type="ECO:0008006" key="15">
    <source>
        <dbReference type="Google" id="ProtNLM"/>
    </source>
</evidence>
<keyword evidence="4 12" id="KW-0812">Transmembrane</keyword>
<gene>
    <name evidence="13" type="ORF">LSAT_V11C700365260</name>
</gene>
<evidence type="ECO:0000256" key="1">
    <source>
        <dbReference type="ARBA" id="ARBA00001971"/>
    </source>
</evidence>
<name>A0A9R1V1I7_LACSA</name>
<keyword evidence="7 11" id="KW-0560">Oxidoreductase</keyword>
<evidence type="ECO:0000256" key="10">
    <source>
        <dbReference type="PIRSR" id="PIRSR602401-1"/>
    </source>
</evidence>
<evidence type="ECO:0000313" key="13">
    <source>
        <dbReference type="EMBL" id="KAJ0196887.1"/>
    </source>
</evidence>
<comment type="similarity">
    <text evidence="3 11">Belongs to the cytochrome P450 family.</text>
</comment>
<dbReference type="InterPro" id="IPR017972">
    <property type="entry name" value="Cyt_P450_CS"/>
</dbReference>
<protein>
    <recommendedName>
        <fullName evidence="15">Beta-amyrin 28-oxidase</fullName>
    </recommendedName>
</protein>
<sequence>MDFLDMDIFYGSLLSLFVIFVSFALHFLFHKKNRTTTLHPPGRSGWPFLGETLEFLSTGWKGHPEKFVFDRMAKYSSNIFKTSLLGSDAAVFCSPAGNKFLFSNEYKLVRMWVPDSINKLFPSKSSPADEAMKMRKAFPSFLKPEALQRYIGVMDDVTGKHFSSSWENQDVVTVYPLIKHFAFDIASRLFISVESPEHIARFAAPFDRLVSGIFSIPIDFPGTQFNKAIKASKHIRKELVEIIKKRKSDLEEGKASPKQDVLSHMLVTNGDDEDAMTDSDIANKLIALLLGGHDTIASTCTSIVRYLAELPKIYEGVYKEQMEVAKSKGPGELLNWEDIQKMKYSWSVACEVLRLSPPFQGTFREALTDFTFNGFSIPKGWKIYWSTNGVHRNPEYFSEPLKFDPTRFEGDGPAPYTYVPFGGGARMCPGKEFSRLEILVFMHHIVKRFRWKKIIPDEKIIVDPMPVPAKGLPVRLYPHKT</sequence>
<comment type="subcellular location">
    <subcellularLocation>
        <location evidence="2">Membrane</location>
        <topology evidence="2">Single-pass membrane protein</topology>
    </subcellularLocation>
</comment>
<dbReference type="PRINTS" id="PR00385">
    <property type="entry name" value="P450"/>
</dbReference>
<evidence type="ECO:0000256" key="6">
    <source>
        <dbReference type="ARBA" id="ARBA00022989"/>
    </source>
</evidence>
<evidence type="ECO:0000313" key="14">
    <source>
        <dbReference type="Proteomes" id="UP000235145"/>
    </source>
</evidence>
<comment type="cofactor">
    <cofactor evidence="1 10">
        <name>heme</name>
        <dbReference type="ChEBI" id="CHEBI:30413"/>
    </cofactor>
</comment>
<dbReference type="GO" id="GO:0004497">
    <property type="term" value="F:monooxygenase activity"/>
    <property type="evidence" value="ECO:0000318"/>
    <property type="project" value="GO_Central"/>
</dbReference>
<evidence type="ECO:0000256" key="12">
    <source>
        <dbReference type="SAM" id="Phobius"/>
    </source>
</evidence>
<dbReference type="AlphaFoldDB" id="A0A9R1V1I7"/>
<dbReference type="SUPFAM" id="SSF48264">
    <property type="entry name" value="Cytochrome P450"/>
    <property type="match status" value="1"/>
</dbReference>
<keyword evidence="6 12" id="KW-1133">Transmembrane helix</keyword>
<evidence type="ECO:0000256" key="7">
    <source>
        <dbReference type="ARBA" id="ARBA00023002"/>
    </source>
</evidence>
<dbReference type="PROSITE" id="PS00086">
    <property type="entry name" value="CYTOCHROME_P450"/>
    <property type="match status" value="1"/>
</dbReference>
<dbReference type="InterPro" id="IPR036396">
    <property type="entry name" value="Cyt_P450_sf"/>
</dbReference>
<organism evidence="13 14">
    <name type="scientific">Lactuca sativa</name>
    <name type="common">Garden lettuce</name>
    <dbReference type="NCBI Taxonomy" id="4236"/>
    <lineage>
        <taxon>Eukaryota</taxon>
        <taxon>Viridiplantae</taxon>
        <taxon>Streptophyta</taxon>
        <taxon>Embryophyta</taxon>
        <taxon>Tracheophyta</taxon>
        <taxon>Spermatophyta</taxon>
        <taxon>Magnoliopsida</taxon>
        <taxon>eudicotyledons</taxon>
        <taxon>Gunneridae</taxon>
        <taxon>Pentapetalae</taxon>
        <taxon>asterids</taxon>
        <taxon>campanulids</taxon>
        <taxon>Asterales</taxon>
        <taxon>Asteraceae</taxon>
        <taxon>Cichorioideae</taxon>
        <taxon>Cichorieae</taxon>
        <taxon>Lactucinae</taxon>
        <taxon>Lactuca</taxon>
    </lineage>
</organism>
<keyword evidence="14" id="KW-1185">Reference proteome</keyword>
<dbReference type="PRINTS" id="PR00463">
    <property type="entry name" value="EP450I"/>
</dbReference>
<feature type="binding site" description="axial binding residue" evidence="10">
    <location>
        <position position="428"/>
    </location>
    <ligand>
        <name>heme</name>
        <dbReference type="ChEBI" id="CHEBI:30413"/>
    </ligand>
    <ligandPart>
        <name>Fe</name>
        <dbReference type="ChEBI" id="CHEBI:18248"/>
    </ligandPart>
</feature>
<evidence type="ECO:0000256" key="3">
    <source>
        <dbReference type="ARBA" id="ARBA00010617"/>
    </source>
</evidence>
<dbReference type="Pfam" id="PF00067">
    <property type="entry name" value="p450"/>
    <property type="match status" value="1"/>
</dbReference>
<dbReference type="InterPro" id="IPR001128">
    <property type="entry name" value="Cyt_P450"/>
</dbReference>
<dbReference type="PANTHER" id="PTHR24286:SF336">
    <property type="entry name" value="CYTOCHROME P450-RELATED"/>
    <property type="match status" value="1"/>
</dbReference>
<proteinExistence type="inferred from homology"/>
<keyword evidence="10 11" id="KW-0349">Heme</keyword>
<dbReference type="Proteomes" id="UP000235145">
    <property type="component" value="Unassembled WGS sequence"/>
</dbReference>
<reference evidence="13 14" key="1">
    <citation type="journal article" date="2017" name="Nat. Commun.">
        <title>Genome assembly with in vitro proximity ligation data and whole-genome triplication in lettuce.</title>
        <authorList>
            <person name="Reyes-Chin-Wo S."/>
            <person name="Wang Z."/>
            <person name="Yang X."/>
            <person name="Kozik A."/>
            <person name="Arikit S."/>
            <person name="Song C."/>
            <person name="Xia L."/>
            <person name="Froenicke L."/>
            <person name="Lavelle D.O."/>
            <person name="Truco M.J."/>
            <person name="Xia R."/>
            <person name="Zhu S."/>
            <person name="Xu C."/>
            <person name="Xu H."/>
            <person name="Xu X."/>
            <person name="Cox K."/>
            <person name="Korf I."/>
            <person name="Meyers B.C."/>
            <person name="Michelmore R.W."/>
        </authorList>
    </citation>
    <scope>NUCLEOTIDE SEQUENCE [LARGE SCALE GENOMIC DNA]</scope>
    <source>
        <strain evidence="14">cv. Salinas</strain>
        <tissue evidence="13">Seedlings</tissue>
    </source>
</reference>
<evidence type="ECO:0000256" key="2">
    <source>
        <dbReference type="ARBA" id="ARBA00004167"/>
    </source>
</evidence>
<dbReference type="Gene3D" id="1.10.630.10">
    <property type="entry name" value="Cytochrome P450"/>
    <property type="match status" value="1"/>
</dbReference>
<evidence type="ECO:0000256" key="9">
    <source>
        <dbReference type="ARBA" id="ARBA00023136"/>
    </source>
</evidence>
<evidence type="ECO:0000256" key="5">
    <source>
        <dbReference type="ARBA" id="ARBA00022723"/>
    </source>
</evidence>
<dbReference type="CDD" id="cd11043">
    <property type="entry name" value="CYP90-like"/>
    <property type="match status" value="1"/>
</dbReference>
<dbReference type="GO" id="GO:0016705">
    <property type="term" value="F:oxidoreductase activity, acting on paired donors, with incorporation or reduction of molecular oxygen"/>
    <property type="evidence" value="ECO:0007669"/>
    <property type="project" value="InterPro"/>
</dbReference>
<keyword evidence="5 10" id="KW-0479">Metal-binding</keyword>
<dbReference type="FunFam" id="1.10.630.10:FF:000022">
    <property type="entry name" value="Taxadiene 5-alpha hydroxylase"/>
    <property type="match status" value="1"/>
</dbReference>
<keyword evidence="11" id="KW-0503">Monooxygenase</keyword>
<feature type="transmembrane region" description="Helical" evidence="12">
    <location>
        <begin position="6"/>
        <end position="29"/>
    </location>
</feature>
<dbReference type="GO" id="GO:0020037">
    <property type="term" value="F:heme binding"/>
    <property type="evidence" value="ECO:0007669"/>
    <property type="project" value="InterPro"/>
</dbReference>
<dbReference type="InterPro" id="IPR002401">
    <property type="entry name" value="Cyt_P450_E_grp-I"/>
</dbReference>
<dbReference type="GO" id="GO:0005506">
    <property type="term" value="F:iron ion binding"/>
    <property type="evidence" value="ECO:0007669"/>
    <property type="project" value="InterPro"/>
</dbReference>
<evidence type="ECO:0000256" key="8">
    <source>
        <dbReference type="ARBA" id="ARBA00023004"/>
    </source>
</evidence>
<dbReference type="GO" id="GO:0016020">
    <property type="term" value="C:membrane"/>
    <property type="evidence" value="ECO:0007669"/>
    <property type="project" value="UniProtKB-SubCell"/>
</dbReference>
<dbReference type="PANTHER" id="PTHR24286">
    <property type="entry name" value="CYTOCHROME P450 26"/>
    <property type="match status" value="1"/>
</dbReference>
<keyword evidence="8 10" id="KW-0408">Iron</keyword>
<dbReference type="EMBL" id="NBSK02000007">
    <property type="protein sequence ID" value="KAJ0196887.1"/>
    <property type="molecule type" value="Genomic_DNA"/>
</dbReference>